<evidence type="ECO:0000256" key="12">
    <source>
        <dbReference type="ARBA" id="ARBA00023204"/>
    </source>
</evidence>
<evidence type="ECO:0000256" key="9">
    <source>
        <dbReference type="ARBA" id="ARBA00022763"/>
    </source>
</evidence>
<dbReference type="PROSITE" id="PS50082">
    <property type="entry name" value="WD_REPEATS_2"/>
    <property type="match status" value="1"/>
</dbReference>
<evidence type="ECO:0000256" key="15">
    <source>
        <dbReference type="RuleBase" id="RU367101"/>
    </source>
</evidence>
<reference evidence="18" key="1">
    <citation type="submission" date="2022-08" db="EMBL/GenBank/DDBJ databases">
        <title>Novel sulfate-reducing endosymbionts in the free-living metamonad Anaeramoeba.</title>
        <authorList>
            <person name="Jerlstrom-Hultqvist J."/>
            <person name="Cepicka I."/>
            <person name="Gallot-Lavallee L."/>
            <person name="Salas-Leiva D."/>
            <person name="Curtis B.A."/>
            <person name="Zahonova K."/>
            <person name="Pipaliya S."/>
            <person name="Dacks J."/>
            <person name="Roger A.J."/>
        </authorList>
    </citation>
    <scope>NUCLEOTIDE SEQUENCE</scope>
    <source>
        <strain evidence="18">Schooner1</strain>
    </source>
</reference>
<evidence type="ECO:0000256" key="3">
    <source>
        <dbReference type="ARBA" id="ARBA00006388"/>
    </source>
</evidence>
<keyword evidence="19" id="KW-1185">Reference proteome</keyword>
<keyword evidence="11 15" id="KW-0508">mRNA splicing</keyword>
<keyword evidence="9 15" id="KW-0227">DNA damage</keyword>
<evidence type="ECO:0000313" key="19">
    <source>
        <dbReference type="Proteomes" id="UP001150062"/>
    </source>
</evidence>
<evidence type="ECO:0000256" key="13">
    <source>
        <dbReference type="ARBA" id="ARBA00023242"/>
    </source>
</evidence>
<comment type="subcellular location">
    <subcellularLocation>
        <location evidence="1 15">Nucleus</location>
    </subcellularLocation>
</comment>
<dbReference type="PANTHER" id="PTHR43995:SF1">
    <property type="entry name" value="PRE-MRNA-PROCESSING FACTOR 19"/>
    <property type="match status" value="1"/>
</dbReference>
<evidence type="ECO:0000256" key="10">
    <source>
        <dbReference type="ARBA" id="ARBA00022786"/>
    </source>
</evidence>
<dbReference type="PANTHER" id="PTHR43995">
    <property type="entry name" value="PRE-MRNA-PROCESSING FACTOR 19"/>
    <property type="match status" value="1"/>
</dbReference>
<dbReference type="InterPro" id="IPR036322">
    <property type="entry name" value="WD40_repeat_dom_sf"/>
</dbReference>
<feature type="region of interest" description="Disordered" evidence="16">
    <location>
        <begin position="129"/>
        <end position="163"/>
    </location>
</feature>
<proteinExistence type="inferred from homology"/>
<comment type="caution">
    <text evidence="18">The sequence shown here is derived from an EMBL/GenBank/DDBJ whole genome shotgun (WGS) entry which is preliminary data.</text>
</comment>
<dbReference type="SUPFAM" id="SSF50978">
    <property type="entry name" value="WD40 repeat-like"/>
    <property type="match status" value="1"/>
</dbReference>
<keyword evidence="6 15" id="KW-0808">Transferase</keyword>
<dbReference type="InterPro" id="IPR038959">
    <property type="entry name" value="Prp19"/>
</dbReference>
<evidence type="ECO:0000256" key="6">
    <source>
        <dbReference type="ARBA" id="ARBA00022679"/>
    </source>
</evidence>
<evidence type="ECO:0000256" key="5">
    <source>
        <dbReference type="ARBA" id="ARBA00022664"/>
    </source>
</evidence>
<comment type="catalytic activity">
    <reaction evidence="15">
        <text>S-ubiquitinyl-[E2 ubiquitin-conjugating enzyme]-L-cysteine + [acceptor protein]-L-lysine = [E2 ubiquitin-conjugating enzyme]-L-cysteine + N(6)-ubiquitinyl-[acceptor protein]-L-lysine.</text>
        <dbReference type="EC" id="2.3.2.27"/>
    </reaction>
</comment>
<evidence type="ECO:0000256" key="4">
    <source>
        <dbReference type="ARBA" id="ARBA00022574"/>
    </source>
</evidence>
<feature type="repeat" description="WD" evidence="14">
    <location>
        <begin position="396"/>
        <end position="424"/>
    </location>
</feature>
<keyword evidence="13 15" id="KW-0539">Nucleus</keyword>
<keyword evidence="7 15" id="KW-0747">Spliceosome</keyword>
<dbReference type="InterPro" id="IPR015943">
    <property type="entry name" value="WD40/YVTN_repeat-like_dom_sf"/>
</dbReference>
<dbReference type="EC" id="2.3.2.27" evidence="15"/>
<keyword evidence="8" id="KW-0677">Repeat</keyword>
<organism evidence="18 19">
    <name type="scientific">Anaeramoeba flamelloides</name>
    <dbReference type="NCBI Taxonomy" id="1746091"/>
    <lineage>
        <taxon>Eukaryota</taxon>
        <taxon>Metamonada</taxon>
        <taxon>Anaeramoebidae</taxon>
        <taxon>Anaeramoeba</taxon>
    </lineage>
</organism>
<evidence type="ECO:0000256" key="7">
    <source>
        <dbReference type="ARBA" id="ARBA00022728"/>
    </source>
</evidence>
<keyword evidence="12 15" id="KW-0234">DNA repair</keyword>
<evidence type="ECO:0000256" key="14">
    <source>
        <dbReference type="PROSITE-ProRule" id="PRU00221"/>
    </source>
</evidence>
<dbReference type="Pfam" id="PF00400">
    <property type="entry name" value="WD40"/>
    <property type="match status" value="1"/>
</dbReference>
<dbReference type="SUPFAM" id="SSF57850">
    <property type="entry name" value="RING/U-box"/>
    <property type="match status" value="1"/>
</dbReference>
<sequence>MFCSFSGQPAEDPVVTTSGYLFERRLIEKYLQTEGTCPITKKVLTEKDLIPVKLPSVSKQIKQTVSSIPKLIEVLQTEWDSIILESFALKKELHNTREELARTLYEYDAACRVIARLITERDEARAALAKSQKSDKSEEKKNEKKLKASQKDDDQKKTKNKEQIEKEMKIENESEQLIPQEKVQEFVNLSEKLGKKRKVMRSKLRKHKIKLPKIEKYQTISSNNKIFENEAEPIIVLEPVEHSSNILIALNDNNSLCLYDYEQSNLISKLKFQDDHKKLSANQKMESFVVGSTKGDITLWDYNLKNQENGKLINCNEKFTINIYDINGDDVNEKNKNQSKSKIIDLNIHPDNTTLVTCLEDLSWSLIDLETQKKFRSFHYGGSQSINLKYSSNCIHPDGTLILCGLTNNNIQVWDIRSEQIAATLQTDQNFTVEQVLCSNYGVHVASVTSDSIVRLWDLRDQVIIETLDGFDSNKNTSIAFDQTGSHLSIGNSNKISNFTSKKWKLLNELNISHENANIEKIVWSKNNSLLIGNSSGGIESFNLK</sequence>
<dbReference type="InterPro" id="IPR055340">
    <property type="entry name" value="RING-Ubox_PRP19"/>
</dbReference>
<accession>A0ABQ8Y651</accession>
<dbReference type="Pfam" id="PF08606">
    <property type="entry name" value="Prp19"/>
    <property type="match status" value="1"/>
</dbReference>
<dbReference type="CDD" id="cd16656">
    <property type="entry name" value="RING-Ubox_PRP19"/>
    <property type="match status" value="1"/>
</dbReference>
<dbReference type="InterPro" id="IPR003613">
    <property type="entry name" value="Ubox_domain"/>
</dbReference>
<comment type="similarity">
    <text evidence="3 15">Belongs to the WD repeat PRP19 family.</text>
</comment>
<keyword evidence="4 14" id="KW-0853">WD repeat</keyword>
<dbReference type="SMART" id="SM00504">
    <property type="entry name" value="Ubox"/>
    <property type="match status" value="1"/>
</dbReference>
<dbReference type="Gene3D" id="2.130.10.10">
    <property type="entry name" value="YVTN repeat-like/Quinoprotein amine dehydrogenase"/>
    <property type="match status" value="1"/>
</dbReference>
<comment type="function">
    <text evidence="15">Ubiquitin-protein ligase which is mainly involved pre-mRNA splicing and DNA repair. Required for pre-mRNA splicing as component of the spliceosome.</text>
</comment>
<comment type="subunit">
    <text evidence="15">Homotetramer.</text>
</comment>
<dbReference type="InterPro" id="IPR013083">
    <property type="entry name" value="Znf_RING/FYVE/PHD"/>
</dbReference>
<evidence type="ECO:0000256" key="8">
    <source>
        <dbReference type="ARBA" id="ARBA00022737"/>
    </source>
</evidence>
<dbReference type="Proteomes" id="UP001150062">
    <property type="component" value="Unassembled WGS sequence"/>
</dbReference>
<comment type="pathway">
    <text evidence="2 15">Protein modification; protein ubiquitination.</text>
</comment>
<protein>
    <recommendedName>
        <fullName evidence="15">Pre-mRNA-processing factor 19</fullName>
        <ecNumber evidence="15">2.3.2.27</ecNumber>
    </recommendedName>
</protein>
<dbReference type="EMBL" id="JAOAOG010000209">
    <property type="protein sequence ID" value="KAJ6240292.1"/>
    <property type="molecule type" value="Genomic_DNA"/>
</dbReference>
<evidence type="ECO:0000256" key="11">
    <source>
        <dbReference type="ARBA" id="ARBA00023187"/>
    </source>
</evidence>
<evidence type="ECO:0000256" key="16">
    <source>
        <dbReference type="SAM" id="MobiDB-lite"/>
    </source>
</evidence>
<evidence type="ECO:0000256" key="2">
    <source>
        <dbReference type="ARBA" id="ARBA00004906"/>
    </source>
</evidence>
<feature type="compositionally biased region" description="Basic and acidic residues" evidence="16">
    <location>
        <begin position="132"/>
        <end position="163"/>
    </location>
</feature>
<dbReference type="InterPro" id="IPR001680">
    <property type="entry name" value="WD40_rpt"/>
</dbReference>
<keyword evidence="5 15" id="KW-0507">mRNA processing</keyword>
<dbReference type="Pfam" id="PF04564">
    <property type="entry name" value="U-box"/>
    <property type="match status" value="1"/>
</dbReference>
<evidence type="ECO:0000256" key="1">
    <source>
        <dbReference type="ARBA" id="ARBA00004123"/>
    </source>
</evidence>
<dbReference type="SMART" id="SM00320">
    <property type="entry name" value="WD40"/>
    <property type="match status" value="5"/>
</dbReference>
<evidence type="ECO:0000313" key="18">
    <source>
        <dbReference type="EMBL" id="KAJ6240292.1"/>
    </source>
</evidence>
<feature type="domain" description="U-box" evidence="17">
    <location>
        <begin position="1"/>
        <end position="71"/>
    </location>
</feature>
<name>A0ABQ8Y651_9EUKA</name>
<evidence type="ECO:0000259" key="17">
    <source>
        <dbReference type="PROSITE" id="PS51698"/>
    </source>
</evidence>
<dbReference type="PROSITE" id="PS51698">
    <property type="entry name" value="U_BOX"/>
    <property type="match status" value="1"/>
</dbReference>
<dbReference type="Gene3D" id="3.30.40.10">
    <property type="entry name" value="Zinc/RING finger domain, C3HC4 (zinc finger)"/>
    <property type="match status" value="1"/>
</dbReference>
<dbReference type="InterPro" id="IPR013915">
    <property type="entry name" value="Prp19_cc"/>
</dbReference>
<keyword evidence="10 15" id="KW-0833">Ubl conjugation pathway</keyword>
<gene>
    <name evidence="18" type="ORF">M0813_24290</name>
</gene>